<evidence type="ECO:0000256" key="2">
    <source>
        <dbReference type="ARBA" id="ARBA00009540"/>
    </source>
</evidence>
<organism evidence="6 7">
    <name type="scientific">Smittium megazygosporum</name>
    <dbReference type="NCBI Taxonomy" id="133381"/>
    <lineage>
        <taxon>Eukaryota</taxon>
        <taxon>Fungi</taxon>
        <taxon>Fungi incertae sedis</taxon>
        <taxon>Zoopagomycota</taxon>
        <taxon>Kickxellomycotina</taxon>
        <taxon>Harpellomycetes</taxon>
        <taxon>Harpellales</taxon>
        <taxon>Legeriomycetaceae</taxon>
        <taxon>Smittium</taxon>
    </lineage>
</organism>
<dbReference type="EMBL" id="MBFS01000166">
    <property type="protein sequence ID" value="PVV04056.1"/>
    <property type="molecule type" value="Genomic_DNA"/>
</dbReference>
<evidence type="ECO:0000313" key="7">
    <source>
        <dbReference type="Proteomes" id="UP000245609"/>
    </source>
</evidence>
<dbReference type="GO" id="GO:0006979">
    <property type="term" value="P:response to oxidative stress"/>
    <property type="evidence" value="ECO:0007669"/>
    <property type="project" value="TreeGrafter"/>
</dbReference>
<evidence type="ECO:0000313" key="6">
    <source>
        <dbReference type="EMBL" id="PVV04056.1"/>
    </source>
</evidence>
<evidence type="ECO:0000256" key="4">
    <source>
        <dbReference type="ARBA" id="ARBA00040604"/>
    </source>
</evidence>
<evidence type="ECO:0000256" key="1">
    <source>
        <dbReference type="ARBA" id="ARBA00004173"/>
    </source>
</evidence>
<keyword evidence="7" id="KW-1185">Reference proteome</keyword>
<dbReference type="Pfam" id="PF07534">
    <property type="entry name" value="TLD"/>
    <property type="match status" value="1"/>
</dbReference>
<name>A0A2T9ZHH4_9FUNG</name>
<comment type="similarity">
    <text evidence="2">Belongs to the OXR1 family.</text>
</comment>
<sequence>MYSTEQHGISYKTMLDKCKTNAPLIIAIRDSNDAVFGAFLNEPLVRKPTFYGNGTCFLWKTDFDADKKNYSVKVFNHTKDDTYFILCHPDFLAVGGGEGVFGLWISSDLTNGHSQPCSTFDNDTLSADSSSPDSLKSPADFDIRCLEVWSFE</sequence>
<dbReference type="PANTHER" id="PTHR23354">
    <property type="entry name" value="NUCLEOLAR PROTEIN 7/ESTROGEN RECEPTOR COACTIVATOR-RELATED"/>
    <property type="match status" value="1"/>
</dbReference>
<dbReference type="PROSITE" id="PS51886">
    <property type="entry name" value="TLDC"/>
    <property type="match status" value="1"/>
</dbReference>
<protein>
    <recommendedName>
        <fullName evidence="4">Oxidation resistance protein 1</fullName>
    </recommendedName>
</protein>
<evidence type="ECO:0000256" key="3">
    <source>
        <dbReference type="ARBA" id="ARBA00023128"/>
    </source>
</evidence>
<dbReference type="PANTHER" id="PTHR23354:SF62">
    <property type="entry name" value="MUSTARD, ISOFORM V"/>
    <property type="match status" value="1"/>
</dbReference>
<comment type="subcellular location">
    <subcellularLocation>
        <location evidence="1">Mitochondrion</location>
    </subcellularLocation>
</comment>
<feature type="domain" description="TLDc" evidence="5">
    <location>
        <begin position="1"/>
        <end position="152"/>
    </location>
</feature>
<dbReference type="SMART" id="SM00584">
    <property type="entry name" value="TLDc"/>
    <property type="match status" value="1"/>
</dbReference>
<comment type="caution">
    <text evidence="6">The sequence shown here is derived from an EMBL/GenBank/DDBJ whole genome shotgun (WGS) entry which is preliminary data.</text>
</comment>
<dbReference type="InterPro" id="IPR006571">
    <property type="entry name" value="TLDc_dom"/>
</dbReference>
<dbReference type="Proteomes" id="UP000245609">
    <property type="component" value="Unassembled WGS sequence"/>
</dbReference>
<keyword evidence="3" id="KW-0496">Mitochondrion</keyword>
<dbReference type="OrthoDB" id="26679at2759"/>
<dbReference type="GO" id="GO:0005739">
    <property type="term" value="C:mitochondrion"/>
    <property type="evidence" value="ECO:0007669"/>
    <property type="project" value="UniProtKB-SubCell"/>
</dbReference>
<evidence type="ECO:0000259" key="5">
    <source>
        <dbReference type="PROSITE" id="PS51886"/>
    </source>
</evidence>
<proteinExistence type="inferred from homology"/>
<reference evidence="6 7" key="1">
    <citation type="journal article" date="2018" name="MBio">
        <title>Comparative Genomics Reveals the Core Gene Toolbox for the Fungus-Insect Symbiosis.</title>
        <authorList>
            <person name="Wang Y."/>
            <person name="Stata M."/>
            <person name="Wang W."/>
            <person name="Stajich J.E."/>
            <person name="White M.M."/>
            <person name="Moncalvo J.M."/>
        </authorList>
    </citation>
    <scope>NUCLEOTIDE SEQUENCE [LARGE SCALE GENOMIC DNA]</scope>
    <source>
        <strain evidence="6 7">SC-DP-2</strain>
    </source>
</reference>
<dbReference type="AlphaFoldDB" id="A0A2T9ZHH4"/>
<gene>
    <name evidence="6" type="ORF">BB560_001453</name>
</gene>
<dbReference type="STRING" id="133381.A0A2T9ZHH4"/>
<accession>A0A2T9ZHH4</accession>
<dbReference type="GO" id="GO:0005634">
    <property type="term" value="C:nucleus"/>
    <property type="evidence" value="ECO:0007669"/>
    <property type="project" value="TreeGrafter"/>
</dbReference>